<dbReference type="SUPFAM" id="SSF53850">
    <property type="entry name" value="Periplasmic binding protein-like II"/>
    <property type="match status" value="1"/>
</dbReference>
<dbReference type="Proteomes" id="UP000315751">
    <property type="component" value="Unassembled WGS sequence"/>
</dbReference>
<dbReference type="AlphaFoldDB" id="A0A560HA23"/>
<feature type="domain" description="Solute-binding protein family 3/N-terminal" evidence="2">
    <location>
        <begin position="44"/>
        <end position="137"/>
    </location>
</feature>
<dbReference type="InterPro" id="IPR001638">
    <property type="entry name" value="Solute-binding_3/MltF_N"/>
</dbReference>
<comment type="caution">
    <text evidence="3">The sequence shown here is derived from an EMBL/GenBank/DDBJ whole genome shotgun (WGS) entry which is preliminary data.</text>
</comment>
<dbReference type="PANTHER" id="PTHR35936:SF25">
    <property type="entry name" value="ABC TRANSPORTER SUBSTRATE-BINDING PROTEIN"/>
    <property type="match status" value="1"/>
</dbReference>
<evidence type="ECO:0000256" key="1">
    <source>
        <dbReference type="ARBA" id="ARBA00022729"/>
    </source>
</evidence>
<keyword evidence="1" id="KW-0732">Signal</keyword>
<reference evidence="3 4" key="1">
    <citation type="submission" date="2019-06" db="EMBL/GenBank/DDBJ databases">
        <title>Genomic Encyclopedia of Type Strains, Phase IV (KMG-V): Genome sequencing to study the core and pangenomes of soil and plant-associated prokaryotes.</title>
        <authorList>
            <person name="Whitman W."/>
        </authorList>
    </citation>
    <scope>NUCLEOTIDE SEQUENCE [LARGE SCALE GENOMIC DNA]</scope>
    <source>
        <strain evidence="3 4">BR 11622</strain>
    </source>
</reference>
<dbReference type="Pfam" id="PF00497">
    <property type="entry name" value="SBP_bac_3"/>
    <property type="match status" value="1"/>
</dbReference>
<dbReference type="Gene3D" id="3.40.190.10">
    <property type="entry name" value="Periplasmic binding protein-like II"/>
    <property type="match status" value="2"/>
</dbReference>
<sequence length="251" mass="27290">MRASGNSIARGEIDRRRLLGRGLAWGAFALTAASGGVKAQPGVIRIAGNPAWYPYSWEEGDHLRGLGVERADAALGHMGLSTVPLAFGRWQRALAALAHGQVDLLVSALWNAERTDRMLYTAPYANDEVCAFVRRQDMGAYRGVDDLLGRVGVAPLGSAYGADMDALEARGLKLERSGTVEGMLQRVRYGRADFCVLVRLNGLHLLERMRLEEELAPLPFALAALQVRMLIRRDGPLAGRLDALNTIITDA</sequence>
<gene>
    <name evidence="3" type="ORF">FBZ90_106240</name>
</gene>
<evidence type="ECO:0000259" key="2">
    <source>
        <dbReference type="Pfam" id="PF00497"/>
    </source>
</evidence>
<protein>
    <submittedName>
        <fullName evidence="3">Amino acid ABC transporter substrate-binding protein (PAAT family)</fullName>
    </submittedName>
</protein>
<organism evidence="3 4">
    <name type="scientific">Nitrospirillum amazonense</name>
    <dbReference type="NCBI Taxonomy" id="28077"/>
    <lineage>
        <taxon>Bacteria</taxon>
        <taxon>Pseudomonadati</taxon>
        <taxon>Pseudomonadota</taxon>
        <taxon>Alphaproteobacteria</taxon>
        <taxon>Rhodospirillales</taxon>
        <taxon>Azospirillaceae</taxon>
        <taxon>Nitrospirillum</taxon>
    </lineage>
</organism>
<accession>A0A560HA23</accession>
<dbReference type="EMBL" id="VITR01000006">
    <property type="protein sequence ID" value="TWB42639.1"/>
    <property type="molecule type" value="Genomic_DNA"/>
</dbReference>
<dbReference type="RefSeq" id="WP_186455769.1">
    <property type="nucleotide sequence ID" value="NZ_VITR01000006.1"/>
</dbReference>
<keyword evidence="4" id="KW-1185">Reference proteome</keyword>
<proteinExistence type="predicted"/>
<evidence type="ECO:0000313" key="3">
    <source>
        <dbReference type="EMBL" id="TWB42639.1"/>
    </source>
</evidence>
<evidence type="ECO:0000313" key="4">
    <source>
        <dbReference type="Proteomes" id="UP000315751"/>
    </source>
</evidence>
<name>A0A560HA23_9PROT</name>
<dbReference type="PANTHER" id="PTHR35936">
    <property type="entry name" value="MEMBRANE-BOUND LYTIC MUREIN TRANSGLYCOSYLASE F"/>
    <property type="match status" value="1"/>
</dbReference>